<feature type="region of interest" description="Disordered" evidence="1">
    <location>
        <begin position="57"/>
        <end position="76"/>
    </location>
</feature>
<proteinExistence type="predicted"/>
<reference evidence="2" key="1">
    <citation type="journal article" date="2023" name="Science">
        <title>Genome structures resolve the early diversification of teleost fishes.</title>
        <authorList>
            <person name="Parey E."/>
            <person name="Louis A."/>
            <person name="Montfort J."/>
            <person name="Bouchez O."/>
            <person name="Roques C."/>
            <person name="Iampietro C."/>
            <person name="Lluch J."/>
            <person name="Castinel A."/>
            <person name="Donnadieu C."/>
            <person name="Desvignes T."/>
            <person name="Floi Bucao C."/>
            <person name="Jouanno E."/>
            <person name="Wen M."/>
            <person name="Mejri S."/>
            <person name="Dirks R."/>
            <person name="Jansen H."/>
            <person name="Henkel C."/>
            <person name="Chen W.J."/>
            <person name="Zahm M."/>
            <person name="Cabau C."/>
            <person name="Klopp C."/>
            <person name="Thompson A.W."/>
            <person name="Robinson-Rechavi M."/>
            <person name="Braasch I."/>
            <person name="Lecointre G."/>
            <person name="Bobe J."/>
            <person name="Postlethwait J.H."/>
            <person name="Berthelot C."/>
            <person name="Roest Crollius H."/>
            <person name="Guiguen Y."/>
        </authorList>
    </citation>
    <scope>NUCLEOTIDE SEQUENCE</scope>
    <source>
        <strain evidence="2">WJC10195</strain>
    </source>
</reference>
<dbReference type="EMBL" id="JAINUF010000001">
    <property type="protein sequence ID" value="KAJ8382802.1"/>
    <property type="molecule type" value="Genomic_DNA"/>
</dbReference>
<dbReference type="Proteomes" id="UP001152622">
    <property type="component" value="Chromosome 1"/>
</dbReference>
<evidence type="ECO:0000313" key="2">
    <source>
        <dbReference type="EMBL" id="KAJ8382802.1"/>
    </source>
</evidence>
<organism evidence="2 3">
    <name type="scientific">Synaphobranchus kaupii</name>
    <name type="common">Kaup's arrowtooth eel</name>
    <dbReference type="NCBI Taxonomy" id="118154"/>
    <lineage>
        <taxon>Eukaryota</taxon>
        <taxon>Metazoa</taxon>
        <taxon>Chordata</taxon>
        <taxon>Craniata</taxon>
        <taxon>Vertebrata</taxon>
        <taxon>Euteleostomi</taxon>
        <taxon>Actinopterygii</taxon>
        <taxon>Neopterygii</taxon>
        <taxon>Teleostei</taxon>
        <taxon>Anguilliformes</taxon>
        <taxon>Synaphobranchidae</taxon>
        <taxon>Synaphobranchus</taxon>
    </lineage>
</organism>
<gene>
    <name evidence="2" type="ORF">SKAU_G00035800</name>
</gene>
<evidence type="ECO:0000313" key="3">
    <source>
        <dbReference type="Proteomes" id="UP001152622"/>
    </source>
</evidence>
<evidence type="ECO:0000256" key="1">
    <source>
        <dbReference type="SAM" id="MobiDB-lite"/>
    </source>
</evidence>
<keyword evidence="3" id="KW-1185">Reference proteome</keyword>
<comment type="caution">
    <text evidence="2">The sequence shown here is derived from an EMBL/GenBank/DDBJ whole genome shotgun (WGS) entry which is preliminary data.</text>
</comment>
<dbReference type="AlphaFoldDB" id="A0A9Q1GGX8"/>
<protein>
    <submittedName>
        <fullName evidence="2">Uncharacterized protein</fullName>
    </submittedName>
</protein>
<sequence length="142" mass="15316">MDIRKFFSVANKTENYVSPEKTGEVAGAVLQSPEIVSEKDKGRVLNLPPPLPTCYTETVSEDEGRPPPPACTPSTDCTAAKVPSDLGRLLSSLGTAPASHPHHPSSCHSLYPEGRRSGYQRHGNRITLAGLPVWPGFQSPRE</sequence>
<name>A0A9Q1GGX8_SYNKA</name>
<accession>A0A9Q1GGX8</accession>
<feature type="region of interest" description="Disordered" evidence="1">
    <location>
        <begin position="90"/>
        <end position="123"/>
    </location>
</feature>